<sequence length="223" mass="24514">MKRILFLLMAALAVCVLATPAHATLINRGTDTLGNRLIYDDDLDITWYDYTHSAGNWTSQVAWADTLSVDFGGDIFNDWRLPTTVDGPYVFGYDGTTTVGYNITTSEMGHLFYTELGNDGDYDTSGNSQAGGLTKTGVFQHLNSYVYWSGTENLADTNTDLAWYFSFRHGSQYPNYKTGNYYGLAVRSGDVAAAPVPEPATIVLLGIGLAGMGVYGARRRRHR</sequence>
<feature type="domain" description="Ice-binding protein C-terminal" evidence="2">
    <location>
        <begin position="195"/>
        <end position="220"/>
    </location>
</feature>
<feature type="chain" id="PRO_5002073525" evidence="1">
    <location>
        <begin position="24"/>
        <end position="223"/>
    </location>
</feature>
<organism evidence="3 4">
    <name type="scientific">Candidatus Scalindua brodae</name>
    <dbReference type="NCBI Taxonomy" id="237368"/>
    <lineage>
        <taxon>Bacteria</taxon>
        <taxon>Pseudomonadati</taxon>
        <taxon>Planctomycetota</taxon>
        <taxon>Candidatus Brocadiia</taxon>
        <taxon>Candidatus Brocadiales</taxon>
        <taxon>Candidatus Scalinduaceae</taxon>
        <taxon>Candidatus Scalindua</taxon>
    </lineage>
</organism>
<protein>
    <submittedName>
        <fullName evidence="3">PEP-CTERM motif protein</fullName>
    </submittedName>
</protein>
<keyword evidence="1" id="KW-0732">Signal</keyword>
<evidence type="ECO:0000259" key="2">
    <source>
        <dbReference type="Pfam" id="PF07589"/>
    </source>
</evidence>
<dbReference type="eggNOG" id="ENOG50335WM">
    <property type="taxonomic scope" value="Bacteria"/>
</dbReference>
<dbReference type="EMBL" id="JRYO01000118">
    <property type="protein sequence ID" value="KHE92580.1"/>
    <property type="molecule type" value="Genomic_DNA"/>
</dbReference>
<evidence type="ECO:0000256" key="1">
    <source>
        <dbReference type="SAM" id="SignalP"/>
    </source>
</evidence>
<evidence type="ECO:0000313" key="4">
    <source>
        <dbReference type="Proteomes" id="UP000030652"/>
    </source>
</evidence>
<dbReference type="Proteomes" id="UP000030652">
    <property type="component" value="Unassembled WGS sequence"/>
</dbReference>
<dbReference type="Pfam" id="PF07589">
    <property type="entry name" value="PEP-CTERM"/>
    <property type="match status" value="1"/>
</dbReference>
<gene>
    <name evidence="3" type="ORF">SCABRO_01671</name>
</gene>
<evidence type="ECO:0000313" key="3">
    <source>
        <dbReference type="EMBL" id="KHE92580.1"/>
    </source>
</evidence>
<accession>A0A0B0EPK2</accession>
<name>A0A0B0EPK2_9BACT</name>
<dbReference type="NCBIfam" id="TIGR02595">
    <property type="entry name" value="PEP_CTERM"/>
    <property type="match status" value="1"/>
</dbReference>
<comment type="caution">
    <text evidence="3">The sequence shown here is derived from an EMBL/GenBank/DDBJ whole genome shotgun (WGS) entry which is preliminary data.</text>
</comment>
<feature type="signal peptide" evidence="1">
    <location>
        <begin position="1"/>
        <end position="23"/>
    </location>
</feature>
<dbReference type="InterPro" id="IPR013424">
    <property type="entry name" value="Ice-binding_C"/>
</dbReference>
<proteinExistence type="predicted"/>
<reference evidence="3 4" key="1">
    <citation type="submission" date="2014-10" db="EMBL/GenBank/DDBJ databases">
        <title>Draft genome of anammox bacterium scalindua brodae, obtained using differential coverage binning of sequence data from two enrichment reactors.</title>
        <authorList>
            <person name="Speth D.R."/>
            <person name="Russ L."/>
            <person name="Kartal B."/>
            <person name="Op den Camp H.J."/>
            <person name="Dutilh B.E."/>
            <person name="Jetten M.S."/>
        </authorList>
    </citation>
    <scope>NUCLEOTIDE SEQUENCE [LARGE SCALE GENOMIC DNA]</scope>
    <source>
        <strain evidence="3">RU1</strain>
    </source>
</reference>
<dbReference type="AlphaFoldDB" id="A0A0B0EPK2"/>